<feature type="domain" description="Serine aminopeptidase S33" evidence="1">
    <location>
        <begin position="80"/>
        <end position="276"/>
    </location>
</feature>
<protein>
    <submittedName>
        <fullName evidence="2">Alpha/beta hydrolase</fullName>
    </submittedName>
</protein>
<evidence type="ECO:0000313" key="2">
    <source>
        <dbReference type="EMBL" id="MDM7859518.1"/>
    </source>
</evidence>
<evidence type="ECO:0000313" key="3">
    <source>
        <dbReference type="Proteomes" id="UP001234343"/>
    </source>
</evidence>
<reference evidence="2 3" key="1">
    <citation type="submission" date="2023-06" db="EMBL/GenBank/DDBJ databases">
        <title>Alteromonas sp. ASW11-36 isolated from intertidal sand.</title>
        <authorList>
            <person name="Li Y."/>
        </authorList>
    </citation>
    <scope>NUCLEOTIDE SEQUENCE [LARGE SCALE GENOMIC DNA]</scope>
    <source>
        <strain evidence="2 3">ASW11-36</strain>
    </source>
</reference>
<dbReference type="RefSeq" id="WP_289363552.1">
    <property type="nucleotide sequence ID" value="NZ_JAUCBP010000002.1"/>
</dbReference>
<sequence length="351" mass="38732">MNNVIRWWGVLIAVLWFPPVAAVQSIAFFEQLLAFEKYYAEKLGAQQRCSENALVEVKVCSARLRNDGNAPFLLHHGKPTDVVVTLFHGLSDSPFYLRSIAKGLHDAGFTVVVALVPGHGLTDADQDMQDPQLSERWMQHASEVMTLSANYGTHHYIGGASSGGAIAALYSLQNADDVAGLLLFSGALALANNAEQLSRIWGMQTIAKWLDGDYVSDGENPYRYPEISLFAVYELMEVIRNIRKKLQSNSVNIPTFAAHSAADLTAPFSGVEDFLALNRAEHNVVLIDEQYTLCHSHLTLDTEQVKAIDFPEQGEAIVDACLVPRANPLHGYMMAMLVNFIQQNQKSIKAE</sequence>
<dbReference type="InterPro" id="IPR029058">
    <property type="entry name" value="AB_hydrolase_fold"/>
</dbReference>
<dbReference type="Pfam" id="PF12146">
    <property type="entry name" value="Hydrolase_4"/>
    <property type="match status" value="1"/>
</dbReference>
<dbReference type="InterPro" id="IPR051044">
    <property type="entry name" value="MAG_DAG_Lipase"/>
</dbReference>
<keyword evidence="2" id="KW-0378">Hydrolase</keyword>
<dbReference type="PANTHER" id="PTHR11614">
    <property type="entry name" value="PHOSPHOLIPASE-RELATED"/>
    <property type="match status" value="1"/>
</dbReference>
<comment type="caution">
    <text evidence="2">The sequence shown here is derived from an EMBL/GenBank/DDBJ whole genome shotgun (WGS) entry which is preliminary data.</text>
</comment>
<dbReference type="Gene3D" id="3.40.50.1820">
    <property type="entry name" value="alpha/beta hydrolase"/>
    <property type="match status" value="1"/>
</dbReference>
<dbReference type="InterPro" id="IPR022742">
    <property type="entry name" value="Hydrolase_4"/>
</dbReference>
<dbReference type="GO" id="GO:0016787">
    <property type="term" value="F:hydrolase activity"/>
    <property type="evidence" value="ECO:0007669"/>
    <property type="project" value="UniProtKB-KW"/>
</dbReference>
<name>A0ABT7STK4_9ALTE</name>
<dbReference type="Proteomes" id="UP001234343">
    <property type="component" value="Unassembled WGS sequence"/>
</dbReference>
<evidence type="ECO:0000259" key="1">
    <source>
        <dbReference type="Pfam" id="PF12146"/>
    </source>
</evidence>
<dbReference type="EMBL" id="JAUCBP010000002">
    <property type="protein sequence ID" value="MDM7859518.1"/>
    <property type="molecule type" value="Genomic_DNA"/>
</dbReference>
<accession>A0ABT7STK4</accession>
<organism evidence="2 3">
    <name type="scientific">Alteromonas arenosi</name>
    <dbReference type="NCBI Taxonomy" id="3055817"/>
    <lineage>
        <taxon>Bacteria</taxon>
        <taxon>Pseudomonadati</taxon>
        <taxon>Pseudomonadota</taxon>
        <taxon>Gammaproteobacteria</taxon>
        <taxon>Alteromonadales</taxon>
        <taxon>Alteromonadaceae</taxon>
        <taxon>Alteromonas/Salinimonas group</taxon>
        <taxon>Alteromonas</taxon>
    </lineage>
</organism>
<gene>
    <name evidence="2" type="ORF">QTP81_02720</name>
</gene>
<proteinExistence type="predicted"/>
<keyword evidence="3" id="KW-1185">Reference proteome</keyword>
<dbReference type="SUPFAM" id="SSF53474">
    <property type="entry name" value="alpha/beta-Hydrolases"/>
    <property type="match status" value="1"/>
</dbReference>